<organism evidence="2 3">
    <name type="scientific">Rhizorhabdus histidinilytica</name>
    <dbReference type="NCBI Taxonomy" id="439228"/>
    <lineage>
        <taxon>Bacteria</taxon>
        <taxon>Pseudomonadati</taxon>
        <taxon>Pseudomonadota</taxon>
        <taxon>Alphaproteobacteria</taxon>
        <taxon>Sphingomonadales</taxon>
        <taxon>Sphingomonadaceae</taxon>
        <taxon>Rhizorhabdus</taxon>
    </lineage>
</organism>
<evidence type="ECO:0000313" key="2">
    <source>
        <dbReference type="EMBL" id="SKB69377.1"/>
    </source>
</evidence>
<accession>A0A1T5DCT0</accession>
<evidence type="ECO:0000259" key="1">
    <source>
        <dbReference type="Pfam" id="PF19825"/>
    </source>
</evidence>
<gene>
    <name evidence="2" type="ORF">SAMN06295920_10588</name>
</gene>
<dbReference type="OrthoDB" id="9778912at2"/>
<keyword evidence="3" id="KW-1185">Reference proteome</keyword>
<dbReference type="Proteomes" id="UP000189818">
    <property type="component" value="Unassembled WGS sequence"/>
</dbReference>
<sequence length="163" mass="17817">MSNEPASPVCYAADGGDAYMGYAAHDEIVAALNELLEAERAGARVALASAKTADDPRQSALMTMIRADEARWCAMLSRQLKRLDATPSRRTGAFHGKAMAIARPLERLAFLNRGQAWVVRKLEALLPRLRDEALHRDLRTMLDSHRANIAKAEDLLAASGYAS</sequence>
<reference evidence="3" key="1">
    <citation type="submission" date="2017-02" db="EMBL/GenBank/DDBJ databases">
        <authorList>
            <person name="Varghese N."/>
            <person name="Submissions S."/>
        </authorList>
    </citation>
    <scope>NUCLEOTIDE SEQUENCE [LARGE SCALE GENOMIC DNA]</scope>
    <source>
        <strain evidence="3">UM2</strain>
    </source>
</reference>
<dbReference type="InterPro" id="IPR046273">
    <property type="entry name" value="DUF6306"/>
</dbReference>
<dbReference type="SUPFAM" id="SSF47240">
    <property type="entry name" value="Ferritin-like"/>
    <property type="match status" value="1"/>
</dbReference>
<dbReference type="EMBL" id="FUYM01000005">
    <property type="protein sequence ID" value="SKB69377.1"/>
    <property type="molecule type" value="Genomic_DNA"/>
</dbReference>
<dbReference type="AlphaFoldDB" id="A0A1T5DCT0"/>
<name>A0A1T5DCT0_9SPHN</name>
<dbReference type="InterPro" id="IPR009078">
    <property type="entry name" value="Ferritin-like_SF"/>
</dbReference>
<evidence type="ECO:0000313" key="3">
    <source>
        <dbReference type="Proteomes" id="UP000189818"/>
    </source>
</evidence>
<dbReference type="Gene3D" id="1.20.1260.10">
    <property type="match status" value="1"/>
</dbReference>
<dbReference type="RefSeq" id="WP_079648473.1">
    <property type="nucleotide sequence ID" value="NZ_FUYM01000005.1"/>
</dbReference>
<proteinExistence type="predicted"/>
<dbReference type="Pfam" id="PF19825">
    <property type="entry name" value="DUF6306"/>
    <property type="match status" value="1"/>
</dbReference>
<protein>
    <recommendedName>
        <fullName evidence="1">DUF6306 domain-containing protein</fullName>
    </recommendedName>
</protein>
<dbReference type="InterPro" id="IPR012347">
    <property type="entry name" value="Ferritin-like"/>
</dbReference>
<feature type="domain" description="DUF6306" evidence="1">
    <location>
        <begin position="26"/>
        <end position="153"/>
    </location>
</feature>
<dbReference type="STRING" id="439228.SAMN06295920_10588"/>